<accession>A0AA88MCC9</accession>
<evidence type="ECO:0000256" key="1">
    <source>
        <dbReference type="SAM" id="MobiDB-lite"/>
    </source>
</evidence>
<protein>
    <submittedName>
        <fullName evidence="2">Uncharacterized protein</fullName>
    </submittedName>
</protein>
<proteinExistence type="predicted"/>
<keyword evidence="3" id="KW-1185">Reference proteome</keyword>
<dbReference type="EMBL" id="JAUPFM010000012">
    <property type="protein sequence ID" value="KAK2835235.1"/>
    <property type="molecule type" value="Genomic_DNA"/>
</dbReference>
<name>A0AA88MCC9_CHASR</name>
<comment type="caution">
    <text evidence="2">The sequence shown here is derived from an EMBL/GenBank/DDBJ whole genome shotgun (WGS) entry which is preliminary data.</text>
</comment>
<gene>
    <name evidence="2" type="ORF">Q5P01_015719</name>
</gene>
<organism evidence="2 3">
    <name type="scientific">Channa striata</name>
    <name type="common">Snakehead murrel</name>
    <name type="synonym">Ophicephalus striatus</name>
    <dbReference type="NCBI Taxonomy" id="64152"/>
    <lineage>
        <taxon>Eukaryota</taxon>
        <taxon>Metazoa</taxon>
        <taxon>Chordata</taxon>
        <taxon>Craniata</taxon>
        <taxon>Vertebrata</taxon>
        <taxon>Euteleostomi</taxon>
        <taxon>Actinopterygii</taxon>
        <taxon>Neopterygii</taxon>
        <taxon>Teleostei</taxon>
        <taxon>Neoteleostei</taxon>
        <taxon>Acanthomorphata</taxon>
        <taxon>Anabantaria</taxon>
        <taxon>Anabantiformes</taxon>
        <taxon>Channoidei</taxon>
        <taxon>Channidae</taxon>
        <taxon>Channa</taxon>
    </lineage>
</organism>
<evidence type="ECO:0000313" key="2">
    <source>
        <dbReference type="EMBL" id="KAK2835235.1"/>
    </source>
</evidence>
<dbReference type="Proteomes" id="UP001187415">
    <property type="component" value="Unassembled WGS sequence"/>
</dbReference>
<feature type="region of interest" description="Disordered" evidence="1">
    <location>
        <begin position="1"/>
        <end position="26"/>
    </location>
</feature>
<feature type="region of interest" description="Disordered" evidence="1">
    <location>
        <begin position="56"/>
        <end position="79"/>
    </location>
</feature>
<evidence type="ECO:0000313" key="3">
    <source>
        <dbReference type="Proteomes" id="UP001187415"/>
    </source>
</evidence>
<feature type="compositionally biased region" description="Basic and acidic residues" evidence="1">
    <location>
        <begin position="1"/>
        <end position="21"/>
    </location>
</feature>
<feature type="compositionally biased region" description="Low complexity" evidence="1">
    <location>
        <begin position="67"/>
        <end position="79"/>
    </location>
</feature>
<reference evidence="2" key="1">
    <citation type="submission" date="2023-07" db="EMBL/GenBank/DDBJ databases">
        <title>Chromosome-level Genome Assembly of Striped Snakehead (Channa striata).</title>
        <authorList>
            <person name="Liu H."/>
        </authorList>
    </citation>
    <scope>NUCLEOTIDE SEQUENCE</scope>
    <source>
        <strain evidence="2">Gz</strain>
        <tissue evidence="2">Muscle</tissue>
    </source>
</reference>
<dbReference type="AlphaFoldDB" id="A0AA88MCC9"/>
<sequence length="130" mass="13964">MDKAQKGKRDVVSWKEVRPADSRTGAMMDDALSESDNIFSQSPKQDRAASEIYIRSSLEEDGGGEDPAQALPAPRAPPGLAQLPSTFHSPRLTLFLQLLCNPPPPFLGYPSPAGRASRLGAERFCVAAAI</sequence>